<organism evidence="3 4">
    <name type="scientific">Homarus americanus</name>
    <name type="common">American lobster</name>
    <dbReference type="NCBI Taxonomy" id="6706"/>
    <lineage>
        <taxon>Eukaryota</taxon>
        <taxon>Metazoa</taxon>
        <taxon>Ecdysozoa</taxon>
        <taxon>Arthropoda</taxon>
        <taxon>Crustacea</taxon>
        <taxon>Multicrustacea</taxon>
        <taxon>Malacostraca</taxon>
        <taxon>Eumalacostraca</taxon>
        <taxon>Eucarida</taxon>
        <taxon>Decapoda</taxon>
        <taxon>Pleocyemata</taxon>
        <taxon>Astacidea</taxon>
        <taxon>Nephropoidea</taxon>
        <taxon>Nephropidae</taxon>
        <taxon>Homarus</taxon>
    </lineage>
</organism>
<proteinExistence type="predicted"/>
<evidence type="ECO:0000256" key="1">
    <source>
        <dbReference type="SAM" id="MobiDB-lite"/>
    </source>
</evidence>
<evidence type="ECO:0000313" key="3">
    <source>
        <dbReference type="EMBL" id="KAG7159341.1"/>
    </source>
</evidence>
<dbReference type="PROSITE" id="PS50222">
    <property type="entry name" value="EF_HAND_2"/>
    <property type="match status" value="1"/>
</dbReference>
<dbReference type="InterPro" id="IPR040774">
    <property type="entry name" value="DUF5580"/>
</dbReference>
<comment type="caution">
    <text evidence="3">The sequence shown here is derived from an EMBL/GenBank/DDBJ whole genome shotgun (WGS) entry which is preliminary data.</text>
</comment>
<dbReference type="InterPro" id="IPR011992">
    <property type="entry name" value="EF-hand-dom_pair"/>
</dbReference>
<dbReference type="PANTHER" id="PTHR34830:SF1">
    <property type="entry name" value="GENE 12695-RELATED"/>
    <property type="match status" value="1"/>
</dbReference>
<dbReference type="AlphaFoldDB" id="A0A8J5JNC3"/>
<accession>A0A8J5JNC3</accession>
<name>A0A8J5JNC3_HOMAM</name>
<protein>
    <recommendedName>
        <fullName evidence="2">EF-hand domain-containing protein</fullName>
    </recommendedName>
</protein>
<evidence type="ECO:0000313" key="4">
    <source>
        <dbReference type="Proteomes" id="UP000747542"/>
    </source>
</evidence>
<dbReference type="EMBL" id="JAHLQT010033419">
    <property type="protein sequence ID" value="KAG7159341.1"/>
    <property type="molecule type" value="Genomic_DNA"/>
</dbReference>
<evidence type="ECO:0000259" key="2">
    <source>
        <dbReference type="PROSITE" id="PS50222"/>
    </source>
</evidence>
<keyword evidence="4" id="KW-1185">Reference proteome</keyword>
<dbReference type="GO" id="GO:0005509">
    <property type="term" value="F:calcium ion binding"/>
    <property type="evidence" value="ECO:0007669"/>
    <property type="project" value="InterPro"/>
</dbReference>
<dbReference type="PANTHER" id="PTHR34830">
    <property type="entry name" value="SIMILAR TO HYPOTHETICAL PROTEIN MGC34837"/>
    <property type="match status" value="1"/>
</dbReference>
<dbReference type="Proteomes" id="UP000747542">
    <property type="component" value="Unassembled WGS sequence"/>
</dbReference>
<feature type="region of interest" description="Disordered" evidence="1">
    <location>
        <begin position="1"/>
        <end position="75"/>
    </location>
</feature>
<dbReference type="Gene3D" id="1.10.238.10">
    <property type="entry name" value="EF-hand"/>
    <property type="match status" value="1"/>
</dbReference>
<feature type="domain" description="EF-hand" evidence="2">
    <location>
        <begin position="230"/>
        <end position="265"/>
    </location>
</feature>
<sequence length="434" mass="48523">MNRAHPTVHSVSSSGVPLVVRQRSRGAPTLGGGPGGQPAPTGPPPGRPGDTGPRGGNFSVLPPIKDSGRKKEQDFGLSELDDISLKNEVIRKVKELPERGLQGLLINLRAQDRDRDGILSTDTVKGTLNKFQLHLTDNGLKNICKKFGEAGDRVPMVRYEEMMTYLTKSRMEALKPPPPMINQRSVGVTGGKQQPPQPRKVNLRNTVLFSDRDEGKLMADMERQLKDKPVNMADLRRTMYDLDRDRNDFLSGQQVQIALSKCGFHLTPDVKARLLLATDRTGAGLYKIETIMNYLTRRLQTQTEFLPDEGFIEDGEGIREEQLPLQPEPQAMALSPVPPMEDPEPAFDIQKWTNDYQYLAQAVYSADEDQSGFMPADEVQHVAATYNLVYNLQISESTFQSALSSSIDPNYGEVNLEYFIALLQDLHFRELQNY</sequence>
<dbReference type="InterPro" id="IPR002048">
    <property type="entry name" value="EF_hand_dom"/>
</dbReference>
<gene>
    <name evidence="3" type="ORF">Hamer_G021084</name>
</gene>
<reference evidence="3" key="1">
    <citation type="journal article" date="2021" name="Sci. Adv.">
        <title>The American lobster genome reveals insights on longevity, neural, and immune adaptations.</title>
        <authorList>
            <person name="Polinski J.M."/>
            <person name="Zimin A.V."/>
            <person name="Clark K.F."/>
            <person name="Kohn A.B."/>
            <person name="Sadowski N."/>
            <person name="Timp W."/>
            <person name="Ptitsyn A."/>
            <person name="Khanna P."/>
            <person name="Romanova D.Y."/>
            <person name="Williams P."/>
            <person name="Greenwood S.J."/>
            <person name="Moroz L.L."/>
            <person name="Walt D.R."/>
            <person name="Bodnar A.G."/>
        </authorList>
    </citation>
    <scope>NUCLEOTIDE SEQUENCE</scope>
    <source>
        <strain evidence="3">GMGI-L3</strain>
    </source>
</reference>
<dbReference type="SUPFAM" id="SSF47473">
    <property type="entry name" value="EF-hand"/>
    <property type="match status" value="1"/>
</dbReference>